<feature type="compositionally biased region" description="Polar residues" evidence="1">
    <location>
        <begin position="454"/>
        <end position="476"/>
    </location>
</feature>
<organism evidence="2 3">
    <name type="scientific">Teratosphaeria nubilosa</name>
    <dbReference type="NCBI Taxonomy" id="161662"/>
    <lineage>
        <taxon>Eukaryota</taxon>
        <taxon>Fungi</taxon>
        <taxon>Dikarya</taxon>
        <taxon>Ascomycota</taxon>
        <taxon>Pezizomycotina</taxon>
        <taxon>Dothideomycetes</taxon>
        <taxon>Dothideomycetidae</taxon>
        <taxon>Mycosphaerellales</taxon>
        <taxon>Teratosphaeriaceae</taxon>
        <taxon>Teratosphaeria</taxon>
    </lineage>
</organism>
<evidence type="ECO:0000313" key="2">
    <source>
        <dbReference type="EMBL" id="KAF2764571.1"/>
    </source>
</evidence>
<gene>
    <name evidence="2" type="ORF">EJ03DRAFT_339688</name>
</gene>
<feature type="region of interest" description="Disordered" evidence="1">
    <location>
        <begin position="383"/>
        <end position="483"/>
    </location>
</feature>
<dbReference type="AlphaFoldDB" id="A0A6G1KVA6"/>
<dbReference type="Proteomes" id="UP000799436">
    <property type="component" value="Unassembled WGS sequence"/>
</dbReference>
<dbReference type="EMBL" id="ML995917">
    <property type="protein sequence ID" value="KAF2764571.1"/>
    <property type="molecule type" value="Genomic_DNA"/>
</dbReference>
<keyword evidence="3" id="KW-1185">Reference proteome</keyword>
<proteinExistence type="predicted"/>
<name>A0A6G1KVA6_9PEZI</name>
<feature type="compositionally biased region" description="Basic and acidic residues" evidence="1">
    <location>
        <begin position="403"/>
        <end position="420"/>
    </location>
</feature>
<accession>A0A6G1KVA6</accession>
<evidence type="ECO:0000313" key="3">
    <source>
        <dbReference type="Proteomes" id="UP000799436"/>
    </source>
</evidence>
<dbReference type="OrthoDB" id="3649009at2759"/>
<sequence>MPFLGISAAAIALSGRLSKLHGHYFRLGAQYRKLTTNTKRKLLGPFPEERFYVAAILQWEPAKNSFDLPSDLQNCSDIELVVTRKAGGLNEICPVWLDFFDDLREIKRLLKAIAPTPQEGYIGRIDMLLDAAESKADWVEEMLSKITAHPARPQSKEQQPVSHQYGYGGWNEMCMQIKGGPLHVADVMCGHSGVMAPTNVLTATIKLFNHTAGIQSCACGYDFSPVHPSLLGVGDRTATRKWFMIKPSMLPFNSSAQSDNLPSCVGWLFTPYNHHGQEDPLRLYPYTPDMPASMTDIVKRKRILKADLPDISREQWDAFVRSHAQYLTAASMMRARAMSLSFSRQEKLPRGAETVMAVSVAASPTKSEKRMQTPDIFRKKDTIPGLIRGMPGWTPVADGPPFQERERRPHHDFNRAHARTEPQSGRPTPQPSVRKVNRQARDSQNSRARAAQPRQRTGPNASTQARSDPARSSPSHRWQGIRIPSDPVSRYNVYQRIWSALKPEDTGIPYPGGDDLTPDSFDGEVTQLRETKYPQTPEAHLAGVHIQTFFMSGHSISFQIIPDMTSRFKLKIKLDEMDSHKVKALRKHLRRVESPRWHSDQINKRTGRVGVLDEAIGREERVVEAYTACRDLLTVCEEYTREMGWPV</sequence>
<evidence type="ECO:0000256" key="1">
    <source>
        <dbReference type="SAM" id="MobiDB-lite"/>
    </source>
</evidence>
<reference evidence="2" key="1">
    <citation type="journal article" date="2020" name="Stud. Mycol.">
        <title>101 Dothideomycetes genomes: a test case for predicting lifestyles and emergence of pathogens.</title>
        <authorList>
            <person name="Haridas S."/>
            <person name="Albert R."/>
            <person name="Binder M."/>
            <person name="Bloem J."/>
            <person name="Labutti K."/>
            <person name="Salamov A."/>
            <person name="Andreopoulos B."/>
            <person name="Baker S."/>
            <person name="Barry K."/>
            <person name="Bills G."/>
            <person name="Bluhm B."/>
            <person name="Cannon C."/>
            <person name="Castanera R."/>
            <person name="Culley D."/>
            <person name="Daum C."/>
            <person name="Ezra D."/>
            <person name="Gonzalez J."/>
            <person name="Henrissat B."/>
            <person name="Kuo A."/>
            <person name="Liang C."/>
            <person name="Lipzen A."/>
            <person name="Lutzoni F."/>
            <person name="Magnuson J."/>
            <person name="Mondo S."/>
            <person name="Nolan M."/>
            <person name="Ohm R."/>
            <person name="Pangilinan J."/>
            <person name="Park H.-J."/>
            <person name="Ramirez L."/>
            <person name="Alfaro M."/>
            <person name="Sun H."/>
            <person name="Tritt A."/>
            <person name="Yoshinaga Y."/>
            <person name="Zwiers L.-H."/>
            <person name="Turgeon B."/>
            <person name="Goodwin S."/>
            <person name="Spatafora J."/>
            <person name="Crous P."/>
            <person name="Grigoriev I."/>
        </authorList>
    </citation>
    <scope>NUCLEOTIDE SEQUENCE</scope>
    <source>
        <strain evidence="2">CBS 116005</strain>
    </source>
</reference>
<protein>
    <submittedName>
        <fullName evidence="2">Uncharacterized protein</fullName>
    </submittedName>
</protein>